<comment type="caution">
    <text evidence="1">The sequence shown here is derived from an EMBL/GenBank/DDBJ whole genome shotgun (WGS) entry which is preliminary data.</text>
</comment>
<sequence length="94" mass="10047">MLVKILHKGGREPLIIDDATLMIVEDANGNPVSLACEYGLPGRLGTFEVSHCKDPEFNELLGRLGINKTVIVHNLADDLKKPSNLPLAGAIMGG</sequence>
<organism evidence="1">
    <name type="scientific">marine sediment metagenome</name>
    <dbReference type="NCBI Taxonomy" id="412755"/>
    <lineage>
        <taxon>unclassified sequences</taxon>
        <taxon>metagenomes</taxon>
        <taxon>ecological metagenomes</taxon>
    </lineage>
</organism>
<accession>A0A0F9BBU6</accession>
<reference evidence="1" key="1">
    <citation type="journal article" date="2015" name="Nature">
        <title>Complex archaea that bridge the gap between prokaryotes and eukaryotes.</title>
        <authorList>
            <person name="Spang A."/>
            <person name="Saw J.H."/>
            <person name="Jorgensen S.L."/>
            <person name="Zaremba-Niedzwiedzka K."/>
            <person name="Martijn J."/>
            <person name="Lind A.E."/>
            <person name="van Eijk R."/>
            <person name="Schleper C."/>
            <person name="Guy L."/>
            <person name="Ettema T.J."/>
        </authorList>
    </citation>
    <scope>NUCLEOTIDE SEQUENCE</scope>
</reference>
<evidence type="ECO:0000313" key="1">
    <source>
        <dbReference type="EMBL" id="KKL19384.1"/>
    </source>
</evidence>
<protein>
    <submittedName>
        <fullName evidence="1">Uncharacterized protein</fullName>
    </submittedName>
</protein>
<proteinExistence type="predicted"/>
<gene>
    <name evidence="1" type="ORF">LCGC14_2466010</name>
</gene>
<name>A0A0F9BBU6_9ZZZZ</name>
<dbReference type="EMBL" id="LAZR01038506">
    <property type="protein sequence ID" value="KKL19384.1"/>
    <property type="molecule type" value="Genomic_DNA"/>
</dbReference>
<dbReference type="AlphaFoldDB" id="A0A0F9BBU6"/>